<dbReference type="AlphaFoldDB" id="A0AAW0QFH9"/>
<dbReference type="Proteomes" id="UP001392437">
    <property type="component" value="Unassembled WGS sequence"/>
</dbReference>
<keyword evidence="1" id="KW-0732">Signal</keyword>
<feature type="chain" id="PRO_5043732342" evidence="1">
    <location>
        <begin position="19"/>
        <end position="144"/>
    </location>
</feature>
<protein>
    <submittedName>
        <fullName evidence="2">Uncharacterized protein</fullName>
    </submittedName>
</protein>
<name>A0AAW0QFH9_9PEZI</name>
<reference evidence="2 3" key="1">
    <citation type="submission" date="2023-01" db="EMBL/GenBank/DDBJ databases">
        <title>Analysis of 21 Apiospora genomes using comparative genomics revels a genus with tremendous synthesis potential of carbohydrate active enzymes and secondary metabolites.</title>
        <authorList>
            <person name="Sorensen T."/>
        </authorList>
    </citation>
    <scope>NUCLEOTIDE SEQUENCE [LARGE SCALE GENOMIC DNA]</scope>
    <source>
        <strain evidence="2 3">CBS 117206</strain>
    </source>
</reference>
<sequence>MQLHLAALLLGVAGLGSAGVADLEGVRHAARQDYVGGSLDCAAYGGANGGGANGGNRPVPSGQCCVARTSLNQDACIAGNGQQGRCVPGGNNCGGTLSCVAQSNLGCTNTIQERGKNLCRARVGNNRYQDGTRVITNLNQAQIY</sequence>
<organism evidence="2 3">
    <name type="scientific">Apiospora kogelbergensis</name>
    <dbReference type="NCBI Taxonomy" id="1337665"/>
    <lineage>
        <taxon>Eukaryota</taxon>
        <taxon>Fungi</taxon>
        <taxon>Dikarya</taxon>
        <taxon>Ascomycota</taxon>
        <taxon>Pezizomycotina</taxon>
        <taxon>Sordariomycetes</taxon>
        <taxon>Xylariomycetidae</taxon>
        <taxon>Amphisphaeriales</taxon>
        <taxon>Apiosporaceae</taxon>
        <taxon>Apiospora</taxon>
    </lineage>
</organism>
<dbReference type="EMBL" id="JAQQWP010000009">
    <property type="protein sequence ID" value="KAK8099968.1"/>
    <property type="molecule type" value="Genomic_DNA"/>
</dbReference>
<accession>A0AAW0QFH9</accession>
<proteinExistence type="predicted"/>
<gene>
    <name evidence="2" type="ORF">PG999_010342</name>
</gene>
<evidence type="ECO:0000313" key="3">
    <source>
        <dbReference type="Proteomes" id="UP001392437"/>
    </source>
</evidence>
<comment type="caution">
    <text evidence="2">The sequence shown here is derived from an EMBL/GenBank/DDBJ whole genome shotgun (WGS) entry which is preliminary data.</text>
</comment>
<evidence type="ECO:0000313" key="2">
    <source>
        <dbReference type="EMBL" id="KAK8099968.1"/>
    </source>
</evidence>
<keyword evidence="3" id="KW-1185">Reference proteome</keyword>
<evidence type="ECO:0000256" key="1">
    <source>
        <dbReference type="SAM" id="SignalP"/>
    </source>
</evidence>
<feature type="signal peptide" evidence="1">
    <location>
        <begin position="1"/>
        <end position="18"/>
    </location>
</feature>